<name>A0A914PS12_9BILA</name>
<accession>A0A914PS12</accession>
<dbReference type="Proteomes" id="UP000887578">
    <property type="component" value="Unplaced"/>
</dbReference>
<protein>
    <submittedName>
        <fullName evidence="2">Methyltransferase FkbM domain-containing protein</fullName>
    </submittedName>
</protein>
<dbReference type="WBParaSite" id="PDA_v2.g20938.t1">
    <property type="protein sequence ID" value="PDA_v2.g20938.t1"/>
    <property type="gene ID" value="PDA_v2.g20938"/>
</dbReference>
<organism evidence="1 2">
    <name type="scientific">Panagrolaimus davidi</name>
    <dbReference type="NCBI Taxonomy" id="227884"/>
    <lineage>
        <taxon>Eukaryota</taxon>
        <taxon>Metazoa</taxon>
        <taxon>Ecdysozoa</taxon>
        <taxon>Nematoda</taxon>
        <taxon>Chromadorea</taxon>
        <taxon>Rhabditida</taxon>
        <taxon>Tylenchina</taxon>
        <taxon>Panagrolaimomorpha</taxon>
        <taxon>Panagrolaimoidea</taxon>
        <taxon>Panagrolaimidae</taxon>
        <taxon>Panagrolaimus</taxon>
    </lineage>
</organism>
<sequence>MASEFSSEECRWLTIGIGGLTGVEEVISKKYPNCIIYGIDPVNPGNFSEIGKLLKVGVGLKDGILPATKEDESIKIISFPRLLDEFVHSRLIHYLSIDIESYEMIILPEILKNGKFGKENITFCQIDIELHDPKKGIPLPEATNLNRAKWMLDFIAESSPYLPIFTVSYTPAHKVTFVNIENHECEKAFKIKSTIRTPIS</sequence>
<proteinExistence type="predicted"/>
<evidence type="ECO:0000313" key="1">
    <source>
        <dbReference type="Proteomes" id="UP000887578"/>
    </source>
</evidence>
<dbReference type="PANTHER" id="PTHR22989:SF11">
    <property type="entry name" value="POLY-N-ACETYLLACTOSAMINE EXTENSION ENZYME"/>
    <property type="match status" value="1"/>
</dbReference>
<dbReference type="AlphaFoldDB" id="A0A914PS12"/>
<evidence type="ECO:0000313" key="2">
    <source>
        <dbReference type="WBParaSite" id="PDA_v2.g20938.t1"/>
    </source>
</evidence>
<dbReference type="PANTHER" id="PTHR22989">
    <property type="entry name" value="UNCHARACTERIZED DUF13 C.ELEGANS"/>
    <property type="match status" value="1"/>
</dbReference>
<keyword evidence="1" id="KW-1185">Reference proteome</keyword>
<reference evidence="2" key="1">
    <citation type="submission" date="2022-11" db="UniProtKB">
        <authorList>
            <consortium name="WormBaseParasite"/>
        </authorList>
    </citation>
    <scope>IDENTIFICATION</scope>
</reference>